<dbReference type="AlphaFoldDB" id="A0A1G9ZHI3"/>
<name>A0A1G9ZHI3_9FIRM</name>
<protein>
    <submittedName>
        <fullName evidence="1">Uncharacterized protein</fullName>
    </submittedName>
</protein>
<dbReference type="RefSeq" id="WP_092639700.1">
    <property type="nucleotide sequence ID" value="NZ_FNID01000013.1"/>
</dbReference>
<dbReference type="Pfam" id="PF20074">
    <property type="entry name" value="DUF6470"/>
    <property type="match status" value="1"/>
</dbReference>
<evidence type="ECO:0000313" key="2">
    <source>
        <dbReference type="Proteomes" id="UP000199182"/>
    </source>
</evidence>
<keyword evidence="2" id="KW-1185">Reference proteome</keyword>
<accession>A0A1G9ZHI3</accession>
<gene>
    <name evidence="1" type="ORF">SAMN05192585_11366</name>
</gene>
<evidence type="ECO:0000313" key="1">
    <source>
        <dbReference type="EMBL" id="SDN20818.1"/>
    </source>
</evidence>
<sequence length="206" mass="23057">MQLIKITSIPISIEIKTTRAQLKNTSQQDGVGPKLSFSRNKGGLQLTSDPIRLNIDSTEMRKSVGYQTTQDLNKSYAQDGIRIAYEATAQYVDEGNYLSDTPASQNPIPDIAMNYFNRDIETMLAFIPSQAPNMSWDGGTLNIQYTADKLNFDWEISHPQFEFIPPKIELTVLQMPKVIIEYLGGPIYVPPSANPNYEPTSFDAEA</sequence>
<reference evidence="1 2" key="1">
    <citation type="submission" date="2016-10" db="EMBL/GenBank/DDBJ databases">
        <authorList>
            <person name="de Groot N.N."/>
        </authorList>
    </citation>
    <scope>NUCLEOTIDE SEQUENCE [LARGE SCALE GENOMIC DNA]</scope>
    <source>
        <strain evidence="1 2">CGMCC 1.5012</strain>
    </source>
</reference>
<dbReference type="STRING" id="258515.SAMN05192585_11366"/>
<dbReference type="InterPro" id="IPR045527">
    <property type="entry name" value="DUF6470"/>
</dbReference>
<organism evidence="1 2">
    <name type="scientific">Acetanaerobacterium elongatum</name>
    <dbReference type="NCBI Taxonomy" id="258515"/>
    <lineage>
        <taxon>Bacteria</taxon>
        <taxon>Bacillati</taxon>
        <taxon>Bacillota</taxon>
        <taxon>Clostridia</taxon>
        <taxon>Eubacteriales</taxon>
        <taxon>Oscillospiraceae</taxon>
        <taxon>Acetanaerobacterium</taxon>
    </lineage>
</organism>
<dbReference type="OrthoDB" id="2063031at2"/>
<dbReference type="EMBL" id="FNID01000013">
    <property type="protein sequence ID" value="SDN20818.1"/>
    <property type="molecule type" value="Genomic_DNA"/>
</dbReference>
<dbReference type="Proteomes" id="UP000199182">
    <property type="component" value="Unassembled WGS sequence"/>
</dbReference>
<proteinExistence type="predicted"/>